<dbReference type="EMBL" id="UYRU01047710">
    <property type="protein sequence ID" value="VDN09756.1"/>
    <property type="molecule type" value="Genomic_DNA"/>
</dbReference>
<keyword evidence="2" id="KW-1185">Reference proteome</keyword>
<evidence type="ECO:0000313" key="2">
    <source>
        <dbReference type="Proteomes" id="UP000281553"/>
    </source>
</evidence>
<name>A0A3P7NW18_DIBLA</name>
<evidence type="ECO:0000313" key="1">
    <source>
        <dbReference type="EMBL" id="VDN09756.1"/>
    </source>
</evidence>
<evidence type="ECO:0008006" key="3">
    <source>
        <dbReference type="Google" id="ProtNLM"/>
    </source>
</evidence>
<dbReference type="Proteomes" id="UP000281553">
    <property type="component" value="Unassembled WGS sequence"/>
</dbReference>
<proteinExistence type="predicted"/>
<gene>
    <name evidence="1" type="ORF">DILT_LOCUS5587</name>
</gene>
<reference evidence="1 2" key="1">
    <citation type="submission" date="2018-11" db="EMBL/GenBank/DDBJ databases">
        <authorList>
            <consortium name="Pathogen Informatics"/>
        </authorList>
    </citation>
    <scope>NUCLEOTIDE SEQUENCE [LARGE SCALE GENOMIC DNA]</scope>
</reference>
<protein>
    <recommendedName>
        <fullName evidence="3">C2H2-type domain-containing protein</fullName>
    </recommendedName>
</protein>
<dbReference type="OrthoDB" id="6269097at2759"/>
<dbReference type="AlphaFoldDB" id="A0A3P7NW18"/>
<organism evidence="1 2">
    <name type="scientific">Dibothriocephalus latus</name>
    <name type="common">Fish tapeworm</name>
    <name type="synonym">Diphyllobothrium latum</name>
    <dbReference type="NCBI Taxonomy" id="60516"/>
    <lineage>
        <taxon>Eukaryota</taxon>
        <taxon>Metazoa</taxon>
        <taxon>Spiralia</taxon>
        <taxon>Lophotrochozoa</taxon>
        <taxon>Platyhelminthes</taxon>
        <taxon>Cestoda</taxon>
        <taxon>Eucestoda</taxon>
        <taxon>Diphyllobothriidea</taxon>
        <taxon>Diphyllobothriidae</taxon>
        <taxon>Dibothriocephalus</taxon>
    </lineage>
</organism>
<accession>A0A3P7NW18</accession>
<sequence length="113" mass="12507">MHCCPLKSPLKSLPSYNPSPATYTTTAPCTSTGDSTLGCDLTFISRTDLVGHLRIQRTEPGEPVSGTLTYSHRTRLDPLHCPHTFIYRTSSSDNMRLHEKTCDRTPLPVPHPS</sequence>